<keyword evidence="3" id="KW-1185">Reference proteome</keyword>
<evidence type="ECO:0000313" key="3">
    <source>
        <dbReference type="Proteomes" id="UP000007800"/>
    </source>
</evidence>
<feature type="region of interest" description="Disordered" evidence="1">
    <location>
        <begin position="206"/>
        <end position="242"/>
    </location>
</feature>
<reference evidence="2 3" key="1">
    <citation type="submission" date="2008-07" db="EMBL/GenBank/DDBJ databases">
        <authorList>
            <person name="El-Sayed N."/>
            <person name="Caler E."/>
            <person name="Inman J."/>
            <person name="Amedeo P."/>
            <person name="Hass B."/>
            <person name="Wortman J."/>
        </authorList>
    </citation>
    <scope>NUCLEOTIDE SEQUENCE [LARGE SCALE GENOMIC DNA]</scope>
    <source>
        <strain evidence="3">ATCC 50983 / TXsc</strain>
    </source>
</reference>
<protein>
    <submittedName>
        <fullName evidence="2">Uncharacterized protein</fullName>
    </submittedName>
</protein>
<sequence>MLGSKLKPLPTSILFHRRLFLVTAVGSPLYVRFSTVVNGKASGECFNGHHATPCPLLLLPPAEEGDNSVKTAVRKHTSRRVLEEAHVDPILAKAKKALWRLSAVPDEIVDPCDEAEVVRWYERKLAAKASRKVERQKEKEALATRKMIRLGRLALRQLDMGSLRPRELVAKAPKLRSLLDPNTIPSSTAEDHEIYRWYDEVCRVLTPEGGDPPSVEQKRGRKKKQPMEEEGQSVEAAALATG</sequence>
<evidence type="ECO:0000256" key="1">
    <source>
        <dbReference type="SAM" id="MobiDB-lite"/>
    </source>
</evidence>
<dbReference type="OMA" id="FNGHHAT"/>
<organism evidence="3">
    <name type="scientific">Perkinsus marinus (strain ATCC 50983 / TXsc)</name>
    <dbReference type="NCBI Taxonomy" id="423536"/>
    <lineage>
        <taxon>Eukaryota</taxon>
        <taxon>Sar</taxon>
        <taxon>Alveolata</taxon>
        <taxon>Perkinsozoa</taxon>
        <taxon>Perkinsea</taxon>
        <taxon>Perkinsida</taxon>
        <taxon>Perkinsidae</taxon>
        <taxon>Perkinsus</taxon>
    </lineage>
</organism>
<dbReference type="Proteomes" id="UP000007800">
    <property type="component" value="Unassembled WGS sequence"/>
</dbReference>
<dbReference type="InParanoid" id="C5LFD7"/>
<dbReference type="GeneID" id="9037539"/>
<dbReference type="EMBL" id="GG681431">
    <property type="protein sequence ID" value="EER04569.1"/>
    <property type="molecule type" value="Genomic_DNA"/>
</dbReference>
<name>C5LFD7_PERM5</name>
<proteinExistence type="predicted"/>
<accession>C5LFD7</accession>
<gene>
    <name evidence="2" type="ORF">Pmar_PMAR014970</name>
</gene>
<dbReference type="AlphaFoldDB" id="C5LFD7"/>
<dbReference type="RefSeq" id="XP_002772753.1">
    <property type="nucleotide sequence ID" value="XM_002772707.1"/>
</dbReference>
<evidence type="ECO:0000313" key="2">
    <source>
        <dbReference type="EMBL" id="EER04569.1"/>
    </source>
</evidence>